<dbReference type="SUPFAM" id="SSF52540">
    <property type="entry name" value="P-loop containing nucleoside triphosphate hydrolases"/>
    <property type="match status" value="1"/>
</dbReference>
<dbReference type="Proteomes" id="UP000045782">
    <property type="component" value="Unassembled WGS sequence"/>
</dbReference>
<dbReference type="InterPro" id="IPR027417">
    <property type="entry name" value="P-loop_NTPase"/>
</dbReference>
<accession>A0A0U0ZWD2</accession>
<dbReference type="InterPro" id="IPR050742">
    <property type="entry name" value="Helicase_Restrict-Modif_Enz"/>
</dbReference>
<dbReference type="GO" id="GO:0016787">
    <property type="term" value="F:hydrolase activity"/>
    <property type="evidence" value="ECO:0007669"/>
    <property type="project" value="InterPro"/>
</dbReference>
<sequence length="657" mass="70882">MTVTDLAPAADQEQMAFPVAAPATNEPRALREFQIEAADAVCAAYNRGVVGPAVVLPTGTGKTTVIAELARREVTNSGRVLLMAHRDELIKQMAIAVSAVNPAGPVPSLIGGDNRDDPTAQIVSATVQSLQTETALARIGHRDLVIVDEAHHAPARTYRKVLDHFTALGARRAGFTATMIRHAPSRDEPALRTIWEEVVFERDINWAIENGFLIAPEGVTVELPELDVSKLSSGSGGDISDEVAEEAMMRETTLNATVEAVLTRTEGRSSIVFGASLLHCEQLAKSLVEQGVSAEVVVGETKTRVRNGIYNRFRHGSTQVLVTVDVLTEGADFPRCEAVVLARPTRSQSRLVQCVGRALRPHTFEDGTVKDTALVVDLVGAGSLGLIVKTRLDPEHREKPESDEDGFGCFCQQPCTSDECDFSCTGIGCECNCTCANESSESGPASDPVSSVPCTCTCTLTFGLCRCGCECDLHRVDPLRTFDPVTGDVLAAGKQRRGDSSWSQRTSTIRWVHHPRGLVRSVYRANGHKGVLMLADMRGVAGTVAGRDWAFGFFDSTVHRMFWVGLDGQWTEPGPRCYLQGLSLAEADALAQNIFPDHMRDLPRAKSSDAQIDFASQLGVPDAGQLDRRDLSDLIALAQAEKWLPAFQRPGAVETAA</sequence>
<dbReference type="GO" id="GO:0005524">
    <property type="term" value="F:ATP binding"/>
    <property type="evidence" value="ECO:0007669"/>
    <property type="project" value="InterPro"/>
</dbReference>
<dbReference type="Gene3D" id="3.40.50.300">
    <property type="entry name" value="P-loop containing nucleotide triphosphate hydrolases"/>
    <property type="match status" value="2"/>
</dbReference>
<dbReference type="PROSITE" id="PS51192">
    <property type="entry name" value="HELICASE_ATP_BIND_1"/>
    <property type="match status" value="1"/>
</dbReference>
<reference evidence="1 2" key="1">
    <citation type="submission" date="2015-03" db="EMBL/GenBank/DDBJ databases">
        <authorList>
            <person name="Murphy D."/>
        </authorList>
    </citation>
    <scope>NUCLEOTIDE SEQUENCE [LARGE SCALE GENOMIC DNA]</scope>
    <source>
        <strain evidence="1 2">PAP088</strain>
    </source>
</reference>
<dbReference type="PANTHER" id="PTHR47396">
    <property type="entry name" value="TYPE I RESTRICTION ENZYME ECOKI R PROTEIN"/>
    <property type="match status" value="1"/>
</dbReference>
<dbReference type="PROSITE" id="PS51194">
    <property type="entry name" value="HELICASE_CTER"/>
    <property type="match status" value="1"/>
</dbReference>
<dbReference type="GO" id="GO:0005829">
    <property type="term" value="C:cytosol"/>
    <property type="evidence" value="ECO:0007669"/>
    <property type="project" value="TreeGrafter"/>
</dbReference>
<protein>
    <submittedName>
        <fullName evidence="1">Type III restriction enzyme res subunit</fullName>
    </submittedName>
</protein>
<organism evidence="1 2">
    <name type="scientific">Mycobacteroides abscessus</name>
    <dbReference type="NCBI Taxonomy" id="36809"/>
    <lineage>
        <taxon>Bacteria</taxon>
        <taxon>Bacillati</taxon>
        <taxon>Actinomycetota</taxon>
        <taxon>Actinomycetes</taxon>
        <taxon>Mycobacteriales</taxon>
        <taxon>Mycobacteriaceae</taxon>
        <taxon>Mycobacteroides</taxon>
    </lineage>
</organism>
<dbReference type="InterPro" id="IPR006935">
    <property type="entry name" value="Helicase/UvrB_N"/>
</dbReference>
<dbReference type="AlphaFoldDB" id="A0A0U0ZWD2"/>
<dbReference type="Pfam" id="PF04851">
    <property type="entry name" value="ResIII"/>
    <property type="match status" value="1"/>
</dbReference>
<dbReference type="EMBL" id="CSWP01000012">
    <property type="protein sequence ID" value="CPV70935.1"/>
    <property type="molecule type" value="Genomic_DNA"/>
</dbReference>
<evidence type="ECO:0000313" key="1">
    <source>
        <dbReference type="EMBL" id="CPV70935.1"/>
    </source>
</evidence>
<dbReference type="GO" id="GO:0003677">
    <property type="term" value="F:DNA binding"/>
    <property type="evidence" value="ECO:0007669"/>
    <property type="project" value="InterPro"/>
</dbReference>
<dbReference type="SMART" id="SM00490">
    <property type="entry name" value="HELICc"/>
    <property type="match status" value="1"/>
</dbReference>
<dbReference type="InterPro" id="IPR014001">
    <property type="entry name" value="Helicase_ATP-bd"/>
</dbReference>
<gene>
    <name evidence="1" type="ORF">ERS075579_04938</name>
</gene>
<evidence type="ECO:0000313" key="2">
    <source>
        <dbReference type="Proteomes" id="UP000045782"/>
    </source>
</evidence>
<name>A0A0U0ZWD2_9MYCO</name>
<dbReference type="SMART" id="SM00487">
    <property type="entry name" value="DEXDc"/>
    <property type="match status" value="1"/>
</dbReference>
<dbReference type="PANTHER" id="PTHR47396:SF1">
    <property type="entry name" value="ATP-DEPENDENT HELICASE IRC3-RELATED"/>
    <property type="match status" value="1"/>
</dbReference>
<dbReference type="InterPro" id="IPR001650">
    <property type="entry name" value="Helicase_C-like"/>
</dbReference>
<dbReference type="RefSeq" id="WP_052525041.1">
    <property type="nucleotide sequence ID" value="NZ_CP014951.1"/>
</dbReference>
<dbReference type="Pfam" id="PF00271">
    <property type="entry name" value="Helicase_C"/>
    <property type="match status" value="1"/>
</dbReference>
<proteinExistence type="predicted"/>